<dbReference type="RefSeq" id="WP_283831171.1">
    <property type="nucleotide sequence ID" value="NZ_JASJEU010000006.1"/>
</dbReference>
<dbReference type="InterPro" id="IPR058532">
    <property type="entry name" value="YjbR/MT2646/Rv2570-like"/>
</dbReference>
<dbReference type="SUPFAM" id="SSF142906">
    <property type="entry name" value="YjbR-like"/>
    <property type="match status" value="1"/>
</dbReference>
<evidence type="ECO:0000313" key="2">
    <source>
        <dbReference type="Proteomes" id="UP001232750"/>
    </source>
</evidence>
<comment type="caution">
    <text evidence="1">The sequence shown here is derived from an EMBL/GenBank/DDBJ whole genome shotgun (WGS) entry which is preliminary data.</text>
</comment>
<gene>
    <name evidence="1" type="ORF">QNJ86_03350</name>
</gene>
<sequence length="126" mass="14645">MTAHEWLDTYLQAKPGATKDYKIEWEWWRYQVGGKMFAATMRPGAQYGEYAGRNLVSLKCDPVWSEQLRAAHPDILPGFYADKRHWISIDLDGTVPEDLLRELCDHSYNLVFNKLTKKLQREILGA</sequence>
<dbReference type="Gene3D" id="3.90.1150.30">
    <property type="match status" value="1"/>
</dbReference>
<name>A0ABT7DJW9_9ACTN</name>
<dbReference type="PANTHER" id="PTHR35145">
    <property type="entry name" value="CYTOPLASMIC PROTEIN-RELATED"/>
    <property type="match status" value="1"/>
</dbReference>
<dbReference type="InterPro" id="IPR007351">
    <property type="entry name" value="YjbR"/>
</dbReference>
<reference evidence="1 2" key="1">
    <citation type="submission" date="2023-05" db="EMBL/GenBank/DDBJ databases">
        <title>Gordonibacter KGMB12511T sp. nov., isolated from faeces of healthy Korean.</title>
        <authorList>
            <person name="Kim H.S."/>
            <person name="Kim J.-S."/>
            <person name="Suh M.K."/>
            <person name="Eom M.K."/>
            <person name="Do H.E."/>
            <person name="Lee J.-S."/>
        </authorList>
    </citation>
    <scope>NUCLEOTIDE SEQUENCE [LARGE SCALE GENOMIC DNA]</scope>
    <source>
        <strain evidence="1 2">KGMB12511</strain>
    </source>
</reference>
<keyword evidence="2" id="KW-1185">Reference proteome</keyword>
<evidence type="ECO:0000313" key="1">
    <source>
        <dbReference type="EMBL" id="MDJ1649828.1"/>
    </source>
</evidence>
<proteinExistence type="predicted"/>
<dbReference type="PANTHER" id="PTHR35145:SF1">
    <property type="entry name" value="CYTOPLASMIC PROTEIN"/>
    <property type="match status" value="1"/>
</dbReference>
<keyword evidence="1" id="KW-0238">DNA-binding</keyword>
<dbReference type="EMBL" id="JASJEU010000006">
    <property type="protein sequence ID" value="MDJ1649828.1"/>
    <property type="molecule type" value="Genomic_DNA"/>
</dbReference>
<dbReference type="Proteomes" id="UP001232750">
    <property type="component" value="Unassembled WGS sequence"/>
</dbReference>
<dbReference type="GO" id="GO:0003677">
    <property type="term" value="F:DNA binding"/>
    <property type="evidence" value="ECO:0007669"/>
    <property type="project" value="UniProtKB-KW"/>
</dbReference>
<protein>
    <submittedName>
        <fullName evidence="1">MmcQ/YjbR family DNA-binding protein</fullName>
    </submittedName>
</protein>
<accession>A0ABT7DJW9</accession>
<dbReference type="InterPro" id="IPR038056">
    <property type="entry name" value="YjbR-like_sf"/>
</dbReference>
<organism evidence="1 2">
    <name type="scientific">Gordonibacter faecis</name>
    <dbReference type="NCBI Taxonomy" id="3047475"/>
    <lineage>
        <taxon>Bacteria</taxon>
        <taxon>Bacillati</taxon>
        <taxon>Actinomycetota</taxon>
        <taxon>Coriobacteriia</taxon>
        <taxon>Eggerthellales</taxon>
        <taxon>Eggerthellaceae</taxon>
        <taxon>Gordonibacter</taxon>
    </lineage>
</organism>
<dbReference type="Pfam" id="PF04237">
    <property type="entry name" value="YjbR"/>
    <property type="match status" value="1"/>
</dbReference>